<feature type="domain" description="Cyclic nucleotide-binding" evidence="1">
    <location>
        <begin position="11"/>
        <end position="131"/>
    </location>
</feature>
<dbReference type="GO" id="GO:0016301">
    <property type="term" value="F:kinase activity"/>
    <property type="evidence" value="ECO:0007669"/>
    <property type="project" value="UniProtKB-KW"/>
</dbReference>
<dbReference type="PROSITE" id="PS50042">
    <property type="entry name" value="CNMP_BINDING_3"/>
    <property type="match status" value="1"/>
</dbReference>
<dbReference type="Proteomes" id="UP000184240">
    <property type="component" value="Unassembled WGS sequence"/>
</dbReference>
<gene>
    <name evidence="2" type="ORF">DSM01_912</name>
    <name evidence="3" type="ORF">SAMN04487999_1618</name>
</gene>
<dbReference type="EMBL" id="FQXT01000003">
    <property type="protein sequence ID" value="SHI01525.1"/>
    <property type="molecule type" value="Genomic_DNA"/>
</dbReference>
<reference evidence="4" key="1">
    <citation type="submission" date="2016-11" db="EMBL/GenBank/DDBJ databases">
        <authorList>
            <person name="Varghese N."/>
            <person name="Submissions S."/>
        </authorList>
    </citation>
    <scope>NUCLEOTIDE SEQUENCE [LARGE SCALE GENOMIC DNA]</scope>
    <source>
        <strain evidence="4">DSM 19859</strain>
    </source>
</reference>
<dbReference type="Proteomes" id="UP000290037">
    <property type="component" value="Unassembled WGS sequence"/>
</dbReference>
<reference evidence="3" key="2">
    <citation type="submission" date="2016-11" db="EMBL/GenBank/DDBJ databases">
        <authorList>
            <person name="Jaros S."/>
            <person name="Januszkiewicz K."/>
            <person name="Wedrychowicz H."/>
        </authorList>
    </citation>
    <scope>NUCLEOTIDE SEQUENCE [LARGE SCALE GENOMIC DNA]</scope>
    <source>
        <strain evidence="3">DSM 19859</strain>
    </source>
</reference>
<dbReference type="AlphaFoldDB" id="A0A1M5XNU7"/>
<evidence type="ECO:0000313" key="5">
    <source>
        <dbReference type="Proteomes" id="UP000290037"/>
    </source>
</evidence>
<accession>A0A1M5XNU7</accession>
<evidence type="ECO:0000313" key="3">
    <source>
        <dbReference type="EMBL" id="SHI01525.1"/>
    </source>
</evidence>
<evidence type="ECO:0000313" key="2">
    <source>
        <dbReference type="EMBL" id="RXG30163.1"/>
    </source>
</evidence>
<dbReference type="InterPro" id="IPR014710">
    <property type="entry name" value="RmlC-like_jellyroll"/>
</dbReference>
<dbReference type="Gene3D" id="2.60.120.10">
    <property type="entry name" value="Jelly Rolls"/>
    <property type="match status" value="1"/>
</dbReference>
<organism evidence="3 4">
    <name type="scientific">Leeuwenhoekiella palythoae</name>
    <dbReference type="NCBI Taxonomy" id="573501"/>
    <lineage>
        <taxon>Bacteria</taxon>
        <taxon>Pseudomonadati</taxon>
        <taxon>Bacteroidota</taxon>
        <taxon>Flavobacteriia</taxon>
        <taxon>Flavobacteriales</taxon>
        <taxon>Flavobacteriaceae</taxon>
        <taxon>Leeuwenhoekiella</taxon>
    </lineage>
</organism>
<keyword evidence="3" id="KW-0418">Kinase</keyword>
<dbReference type="RefSeq" id="WP_084673098.1">
    <property type="nucleotide sequence ID" value="NZ_FQXT01000003.1"/>
</dbReference>
<keyword evidence="3" id="KW-0808">Transferase</keyword>
<dbReference type="STRING" id="573501.SAMN04487999_1618"/>
<reference evidence="2 5" key="3">
    <citation type="submission" date="2018-07" db="EMBL/GenBank/DDBJ databases">
        <title>Leeuwenhoekiella genomics.</title>
        <authorList>
            <person name="Tahon G."/>
            <person name="Willems A."/>
        </authorList>
    </citation>
    <scope>NUCLEOTIDE SEQUENCE [LARGE SCALE GENOMIC DNA]</scope>
    <source>
        <strain evidence="2 5">LMG 24856</strain>
    </source>
</reference>
<evidence type="ECO:0000259" key="1">
    <source>
        <dbReference type="PROSITE" id="PS50042"/>
    </source>
</evidence>
<dbReference type="InterPro" id="IPR018490">
    <property type="entry name" value="cNMP-bd_dom_sf"/>
</dbReference>
<dbReference type="Pfam" id="PF00027">
    <property type="entry name" value="cNMP_binding"/>
    <property type="match status" value="1"/>
</dbReference>
<keyword evidence="5" id="KW-1185">Reference proteome</keyword>
<proteinExistence type="predicted"/>
<evidence type="ECO:0000313" key="4">
    <source>
        <dbReference type="Proteomes" id="UP000184240"/>
    </source>
</evidence>
<dbReference type="InterPro" id="IPR000595">
    <property type="entry name" value="cNMP-bd_dom"/>
</dbReference>
<dbReference type="CDD" id="cd00038">
    <property type="entry name" value="CAP_ED"/>
    <property type="match status" value="1"/>
</dbReference>
<dbReference type="OrthoDB" id="680421at2"/>
<name>A0A1M5XNU7_9FLAO</name>
<dbReference type="SMART" id="SM00100">
    <property type="entry name" value="cNMP"/>
    <property type="match status" value="1"/>
</dbReference>
<protein>
    <submittedName>
        <fullName evidence="2">CRP-like cAMP-binding protein</fullName>
    </submittedName>
    <submittedName>
        <fullName evidence="3">cAMP-binding domain of CRP or a regulatory subunit of cAMP-dependent protein kinases</fullName>
    </submittedName>
</protein>
<sequence length="188" mass="21830">MIDAYLEILDAFSPLQEEARALIESQITIKDIPKGDFILQEGSVCNHIYFLHSGFARQFYYKNGKEITEWFAASKEFCFSIESYFHQTPSKLMIQTLEDSTVIFLHRDAYMELSKIQSDLSQLAIKMFAESLVFSQRRMEHVLFESAKDRYVHLLETKPNIIQKVPLAYIASFLGITQETLSRIRGQL</sequence>
<dbReference type="SUPFAM" id="SSF51206">
    <property type="entry name" value="cAMP-binding domain-like"/>
    <property type="match status" value="1"/>
</dbReference>
<dbReference type="EMBL" id="QOVN01000002">
    <property type="protein sequence ID" value="RXG30163.1"/>
    <property type="molecule type" value="Genomic_DNA"/>
</dbReference>